<evidence type="ECO:0000256" key="1">
    <source>
        <dbReference type="SAM" id="MobiDB-lite"/>
    </source>
</evidence>
<sequence>MGLGRVLHQIHPRASAPRQANLGARRRPYVDTGKVGNDEWPAGARWPEGLGPKRPCAALQSLARHKALLRFAPCS</sequence>
<name>A0A1M5E937_9BURK</name>
<dbReference type="EMBL" id="FQUZ01000039">
    <property type="protein sequence ID" value="SHF75727.1"/>
    <property type="molecule type" value="Genomic_DNA"/>
</dbReference>
<reference evidence="2 3" key="1">
    <citation type="submission" date="2016-11" db="EMBL/GenBank/DDBJ databases">
        <authorList>
            <person name="Jaros S."/>
            <person name="Januszkiewicz K."/>
            <person name="Wedrychowicz H."/>
        </authorList>
    </citation>
    <scope>NUCLEOTIDE SEQUENCE [LARGE SCALE GENOMIC DNA]</scope>
    <source>
        <strain evidence="2 3">DSM 16112</strain>
    </source>
</reference>
<feature type="non-terminal residue" evidence="2">
    <location>
        <position position="75"/>
    </location>
</feature>
<protein>
    <submittedName>
        <fullName evidence="2">Uncharacterized protein</fullName>
    </submittedName>
</protein>
<dbReference type="Proteomes" id="UP000184327">
    <property type="component" value="Unassembled WGS sequence"/>
</dbReference>
<accession>A0A1M5E937</accession>
<gene>
    <name evidence="2" type="ORF">SAMN02745117_02552</name>
</gene>
<evidence type="ECO:0000313" key="2">
    <source>
        <dbReference type="EMBL" id="SHF75727.1"/>
    </source>
</evidence>
<evidence type="ECO:0000313" key="3">
    <source>
        <dbReference type="Proteomes" id="UP000184327"/>
    </source>
</evidence>
<keyword evidence="3" id="KW-1185">Reference proteome</keyword>
<proteinExistence type="predicted"/>
<dbReference type="AlphaFoldDB" id="A0A1M5E937"/>
<organism evidence="2 3">
    <name type="scientific">Lampropedia hyalina DSM 16112</name>
    <dbReference type="NCBI Taxonomy" id="1122156"/>
    <lineage>
        <taxon>Bacteria</taxon>
        <taxon>Pseudomonadati</taxon>
        <taxon>Pseudomonadota</taxon>
        <taxon>Betaproteobacteria</taxon>
        <taxon>Burkholderiales</taxon>
        <taxon>Comamonadaceae</taxon>
        <taxon>Lampropedia</taxon>
    </lineage>
</organism>
<feature type="region of interest" description="Disordered" evidence="1">
    <location>
        <begin position="1"/>
        <end position="46"/>
    </location>
</feature>